<evidence type="ECO:0000313" key="5">
    <source>
        <dbReference type="Proteomes" id="UP000887574"/>
    </source>
</evidence>
<evidence type="ECO:0000256" key="1">
    <source>
        <dbReference type="ARBA" id="ARBA00023015"/>
    </source>
</evidence>
<feature type="region of interest" description="Disordered" evidence="4">
    <location>
        <begin position="410"/>
        <end position="435"/>
    </location>
</feature>
<evidence type="ECO:0000313" key="6">
    <source>
        <dbReference type="WBParaSite" id="jg20092"/>
    </source>
</evidence>
<proteinExistence type="predicted"/>
<dbReference type="InterPro" id="IPR035500">
    <property type="entry name" value="NHR-like_dom_sf"/>
</dbReference>
<keyword evidence="1" id="KW-0805">Transcription regulation</keyword>
<sequence length="502" mass="54592">MDSSTSSSSSLAPTATISSRILLDVPCRVCQDTLLENTMEFFHAMAVLDSSNGLCGAIASMNKEAVQHERGPRNSTLKRQMAMLNGLQHHRQHHPKPTIDTPRRVSTQLFSPNLPISQAPTNHAPNNSIFCSMDTSGNLQLKSSGASMPSCSSSFPFGSLPFNTGNSVAAASDLFNSLPGFMKRKQEDETSWWFYFDLVHNKAKIAGKYHLKQYHPALYSKKLEAQPKHQCPQPSRAHQPAERGGLNVESTIVRLLSWARSLLAFVPGLSVEEQICIVSSSMSRLFLVTAIQDHLLSSVSLSGDIAASSSSSATFSSNMRKRLVKLVAQIEGIQFDATEFNLLRILLLLKEKMPQIQQLLQLNLAHHQQICFPFQPLRYIQTMVIVDSLFSLETNSLLGLLGNNRATNGVAKTEAEQKPAVHLPTKKSADDSGVPGDAKLDCKISSKLTPHPFSVSALTQLDGPATVIAQTNGSPSSNANGNSSLSNSVDSISPLAKWDTSE</sequence>
<keyword evidence="2" id="KW-0804">Transcription</keyword>
<dbReference type="SUPFAM" id="SSF48508">
    <property type="entry name" value="Nuclear receptor ligand-binding domain"/>
    <property type="match status" value="1"/>
</dbReference>
<evidence type="ECO:0000256" key="3">
    <source>
        <dbReference type="ARBA" id="ARBA00023170"/>
    </source>
</evidence>
<organism evidence="5 6">
    <name type="scientific">Ditylenchus dipsaci</name>
    <dbReference type="NCBI Taxonomy" id="166011"/>
    <lineage>
        <taxon>Eukaryota</taxon>
        <taxon>Metazoa</taxon>
        <taxon>Ecdysozoa</taxon>
        <taxon>Nematoda</taxon>
        <taxon>Chromadorea</taxon>
        <taxon>Rhabditida</taxon>
        <taxon>Tylenchina</taxon>
        <taxon>Tylenchomorpha</taxon>
        <taxon>Sphaerularioidea</taxon>
        <taxon>Anguinidae</taxon>
        <taxon>Anguininae</taxon>
        <taxon>Ditylenchus</taxon>
    </lineage>
</organism>
<evidence type="ECO:0000256" key="4">
    <source>
        <dbReference type="SAM" id="MobiDB-lite"/>
    </source>
</evidence>
<dbReference type="WBParaSite" id="jg20092">
    <property type="protein sequence ID" value="jg20092"/>
    <property type="gene ID" value="jg20092"/>
</dbReference>
<feature type="compositionally biased region" description="Low complexity" evidence="4">
    <location>
        <begin position="472"/>
        <end position="493"/>
    </location>
</feature>
<dbReference type="Proteomes" id="UP000887574">
    <property type="component" value="Unplaced"/>
</dbReference>
<dbReference type="PRINTS" id="PR00398">
    <property type="entry name" value="STRDHORMONER"/>
</dbReference>
<keyword evidence="5" id="KW-1185">Reference proteome</keyword>
<feature type="region of interest" description="Disordered" evidence="4">
    <location>
        <begin position="466"/>
        <end position="502"/>
    </location>
</feature>
<protein>
    <submittedName>
        <fullName evidence="6">NR LBD domain-containing protein</fullName>
    </submittedName>
</protein>
<reference evidence="6" key="1">
    <citation type="submission" date="2022-11" db="UniProtKB">
        <authorList>
            <consortium name="WormBaseParasite"/>
        </authorList>
    </citation>
    <scope>IDENTIFICATION</scope>
</reference>
<evidence type="ECO:0000256" key="2">
    <source>
        <dbReference type="ARBA" id="ARBA00023163"/>
    </source>
</evidence>
<name>A0A915DHW7_9BILA</name>
<accession>A0A915DHW7</accession>
<dbReference type="InterPro" id="IPR001723">
    <property type="entry name" value="Nuclear_hrmn_rcpt"/>
</dbReference>
<dbReference type="Gene3D" id="1.10.565.10">
    <property type="entry name" value="Retinoid X Receptor"/>
    <property type="match status" value="1"/>
</dbReference>
<dbReference type="AlphaFoldDB" id="A0A915DHW7"/>
<keyword evidence="3" id="KW-0675">Receptor</keyword>